<comment type="caution">
    <text evidence="1">The sequence shown here is derived from an EMBL/GenBank/DDBJ whole genome shotgun (WGS) entry which is preliminary data.</text>
</comment>
<sequence>MEAGRIAYRNAQQGTKKHILILITNSFACINIIHSGLAKKLASEYDVHLLSTMIRSEQLLQVNSHFDLDLKLIDLDLPREPTWITYLRRFEKILFAEHFDIVTQQIKYQRKGKWTQFWVKNLLWLISHKNAAKIMLKAIRRLIIFLTSFSIKLKTLLPYHFEGVISSSPLDPRENRIVNFCRKNRMKSLAIIISWDNMTSKGVINADHDYTLVWNNFMKNEFLQFYSIFNIAGPKVIATGIPRFDCYFQDRAEYQNAETRKGLDILPGNRVILIATSALRHFPNQLEIILDVLHFAEVEGNVHVVVRCHPADPFNAYNQLTDKKSVTIWHPKNLPKAGKDRFYTWFPELNFLDSLAETLRICDVCIQFASTMKLDAAACGKRVISIAYDGNMPLPHHKSVARLYDYNHQIPLNALQLDELVRSKEQLFIALKNNLDHRGANSELSSIKPFIHFTEAKSVDYTANVIAEWLD</sequence>
<evidence type="ECO:0000313" key="2">
    <source>
        <dbReference type="Proteomes" id="UP001139000"/>
    </source>
</evidence>
<protein>
    <submittedName>
        <fullName evidence="1">CDP-glycerol glycerophosphotransferase family protein</fullName>
    </submittedName>
</protein>
<reference evidence="1" key="1">
    <citation type="submission" date="2021-12" db="EMBL/GenBank/DDBJ databases">
        <title>Novel species in genus Dyadobacter.</title>
        <authorList>
            <person name="Ma C."/>
        </authorList>
    </citation>
    <scope>NUCLEOTIDE SEQUENCE</scope>
    <source>
        <strain evidence="1">LJ419</strain>
    </source>
</reference>
<organism evidence="1 2">
    <name type="scientific">Dyadobacter chenwenxiniae</name>
    <dbReference type="NCBI Taxonomy" id="2906456"/>
    <lineage>
        <taxon>Bacteria</taxon>
        <taxon>Pseudomonadati</taxon>
        <taxon>Bacteroidota</taxon>
        <taxon>Cytophagia</taxon>
        <taxon>Cytophagales</taxon>
        <taxon>Spirosomataceae</taxon>
        <taxon>Dyadobacter</taxon>
    </lineage>
</organism>
<name>A0A9X1TN78_9BACT</name>
<evidence type="ECO:0000313" key="1">
    <source>
        <dbReference type="EMBL" id="MCF0064318.1"/>
    </source>
</evidence>
<dbReference type="InterPro" id="IPR007554">
    <property type="entry name" value="Glycerophosphate_synth"/>
</dbReference>
<dbReference type="AlphaFoldDB" id="A0A9X1TN78"/>
<accession>A0A9X1TN78</accession>
<dbReference type="Proteomes" id="UP001139000">
    <property type="component" value="Unassembled WGS sequence"/>
</dbReference>
<dbReference type="InterPro" id="IPR043148">
    <property type="entry name" value="TagF_C"/>
</dbReference>
<dbReference type="RefSeq" id="WP_234657255.1">
    <property type="nucleotide sequence ID" value="NZ_CP094997.1"/>
</dbReference>
<gene>
    <name evidence="1" type="ORF">LXM26_22570</name>
</gene>
<keyword evidence="2" id="KW-1185">Reference proteome</keyword>
<dbReference type="GO" id="GO:0047355">
    <property type="term" value="F:CDP-glycerol glycerophosphotransferase activity"/>
    <property type="evidence" value="ECO:0007669"/>
    <property type="project" value="InterPro"/>
</dbReference>
<dbReference type="Pfam" id="PF04464">
    <property type="entry name" value="Glyphos_transf"/>
    <property type="match status" value="1"/>
</dbReference>
<dbReference type="SUPFAM" id="SSF53756">
    <property type="entry name" value="UDP-Glycosyltransferase/glycogen phosphorylase"/>
    <property type="match status" value="1"/>
</dbReference>
<dbReference type="EMBL" id="JAJTTC010000007">
    <property type="protein sequence ID" value="MCF0064318.1"/>
    <property type="molecule type" value="Genomic_DNA"/>
</dbReference>
<dbReference type="Gene3D" id="3.40.50.12580">
    <property type="match status" value="1"/>
</dbReference>
<dbReference type="GO" id="GO:0016020">
    <property type="term" value="C:membrane"/>
    <property type="evidence" value="ECO:0007669"/>
    <property type="project" value="InterPro"/>
</dbReference>
<proteinExistence type="predicted"/>